<accession>A0A835A6Z6</accession>
<gene>
    <name evidence="1" type="ORF">HU200_066169</name>
</gene>
<evidence type="ECO:0000313" key="2">
    <source>
        <dbReference type="Proteomes" id="UP000636709"/>
    </source>
</evidence>
<keyword evidence="2" id="KW-1185">Reference proteome</keyword>
<comment type="caution">
    <text evidence="1">The sequence shown here is derived from an EMBL/GenBank/DDBJ whole genome shotgun (WGS) entry which is preliminary data.</text>
</comment>
<dbReference type="Proteomes" id="UP000636709">
    <property type="component" value="Unassembled WGS sequence"/>
</dbReference>
<protein>
    <submittedName>
        <fullName evidence="1">Uncharacterized protein</fullName>
    </submittedName>
</protein>
<sequence length="74" mass="8915">MFHYNLQQGIFTQRHFDNRYTFTYDESSVALQMPPPYSVVIQVDIFLRLFHLLSLKFRNRRKATSISLSQRKDC</sequence>
<dbReference type="EMBL" id="JACEFO010002993">
    <property type="protein sequence ID" value="KAF8645449.1"/>
    <property type="molecule type" value="Genomic_DNA"/>
</dbReference>
<evidence type="ECO:0000313" key="1">
    <source>
        <dbReference type="EMBL" id="KAF8645449.1"/>
    </source>
</evidence>
<dbReference type="OrthoDB" id="46913at2759"/>
<organism evidence="1 2">
    <name type="scientific">Digitaria exilis</name>
    <dbReference type="NCBI Taxonomy" id="1010633"/>
    <lineage>
        <taxon>Eukaryota</taxon>
        <taxon>Viridiplantae</taxon>
        <taxon>Streptophyta</taxon>
        <taxon>Embryophyta</taxon>
        <taxon>Tracheophyta</taxon>
        <taxon>Spermatophyta</taxon>
        <taxon>Magnoliopsida</taxon>
        <taxon>Liliopsida</taxon>
        <taxon>Poales</taxon>
        <taxon>Poaceae</taxon>
        <taxon>PACMAD clade</taxon>
        <taxon>Panicoideae</taxon>
        <taxon>Panicodae</taxon>
        <taxon>Paniceae</taxon>
        <taxon>Anthephorinae</taxon>
        <taxon>Digitaria</taxon>
    </lineage>
</organism>
<name>A0A835A6Z6_9POAL</name>
<dbReference type="AlphaFoldDB" id="A0A835A6Z6"/>
<proteinExistence type="predicted"/>
<reference evidence="1" key="1">
    <citation type="submission" date="2020-07" db="EMBL/GenBank/DDBJ databases">
        <title>Genome sequence and genetic diversity analysis of an under-domesticated orphan crop, white fonio (Digitaria exilis).</title>
        <authorList>
            <person name="Bennetzen J.L."/>
            <person name="Chen S."/>
            <person name="Ma X."/>
            <person name="Wang X."/>
            <person name="Yssel A.E.J."/>
            <person name="Chaluvadi S.R."/>
            <person name="Johnson M."/>
            <person name="Gangashetty P."/>
            <person name="Hamidou F."/>
            <person name="Sanogo M.D."/>
            <person name="Zwaenepoel A."/>
            <person name="Wallace J."/>
            <person name="Van De Peer Y."/>
            <person name="Van Deynze A."/>
        </authorList>
    </citation>
    <scope>NUCLEOTIDE SEQUENCE</scope>
    <source>
        <tissue evidence="1">Leaves</tissue>
    </source>
</reference>